<keyword evidence="3" id="KW-1185">Reference proteome</keyword>
<accession>S7QFZ3</accession>
<dbReference type="RefSeq" id="XP_007861950.1">
    <property type="nucleotide sequence ID" value="XM_007863759.1"/>
</dbReference>
<feature type="region of interest" description="Disordered" evidence="1">
    <location>
        <begin position="32"/>
        <end position="141"/>
    </location>
</feature>
<evidence type="ECO:0000313" key="3">
    <source>
        <dbReference type="Proteomes" id="UP000030669"/>
    </source>
</evidence>
<dbReference type="AlphaFoldDB" id="S7QFZ3"/>
<organism evidence="2 3">
    <name type="scientific">Gloeophyllum trabeum (strain ATCC 11539 / FP-39264 / Madison 617)</name>
    <name type="common">Brown rot fungus</name>
    <dbReference type="NCBI Taxonomy" id="670483"/>
    <lineage>
        <taxon>Eukaryota</taxon>
        <taxon>Fungi</taxon>
        <taxon>Dikarya</taxon>
        <taxon>Basidiomycota</taxon>
        <taxon>Agaricomycotina</taxon>
        <taxon>Agaricomycetes</taxon>
        <taxon>Gloeophyllales</taxon>
        <taxon>Gloeophyllaceae</taxon>
        <taxon>Gloeophyllum</taxon>
    </lineage>
</organism>
<feature type="compositionally biased region" description="Basic and acidic residues" evidence="1">
    <location>
        <begin position="109"/>
        <end position="123"/>
    </location>
</feature>
<feature type="non-terminal residue" evidence="2">
    <location>
        <position position="1"/>
    </location>
</feature>
<proteinExistence type="predicted"/>
<dbReference type="GeneID" id="19299776"/>
<protein>
    <submittedName>
        <fullName evidence="2">Uncharacterized protein</fullName>
    </submittedName>
</protein>
<dbReference type="Proteomes" id="UP000030669">
    <property type="component" value="Unassembled WGS sequence"/>
</dbReference>
<sequence length="141" mass="16255">PQSAQETARLPFYTHHRHRPLFHHVQSTYPNYYHRQAPPRLPRTSGGARGEPEAAVRGRALLSRRRRVHSGVSGNRERRGGPAVQWCRVREPEETSCSRRRRGDIRRRRAEDESGERHRHDEVGSSPDGYHGEVGSAARWP</sequence>
<feature type="compositionally biased region" description="Basic and acidic residues" evidence="1">
    <location>
        <begin position="88"/>
        <end position="97"/>
    </location>
</feature>
<dbReference type="HOGENOM" id="CLU_1829932_0_0_1"/>
<feature type="compositionally biased region" description="Basic residues" evidence="1">
    <location>
        <begin position="98"/>
        <end position="108"/>
    </location>
</feature>
<reference evidence="2 3" key="1">
    <citation type="journal article" date="2012" name="Science">
        <title>The Paleozoic origin of enzymatic lignin decomposition reconstructed from 31 fungal genomes.</title>
        <authorList>
            <person name="Floudas D."/>
            <person name="Binder M."/>
            <person name="Riley R."/>
            <person name="Barry K."/>
            <person name="Blanchette R.A."/>
            <person name="Henrissat B."/>
            <person name="Martinez A.T."/>
            <person name="Otillar R."/>
            <person name="Spatafora J.W."/>
            <person name="Yadav J.S."/>
            <person name="Aerts A."/>
            <person name="Benoit I."/>
            <person name="Boyd A."/>
            <person name="Carlson A."/>
            <person name="Copeland A."/>
            <person name="Coutinho P.M."/>
            <person name="de Vries R.P."/>
            <person name="Ferreira P."/>
            <person name="Findley K."/>
            <person name="Foster B."/>
            <person name="Gaskell J."/>
            <person name="Glotzer D."/>
            <person name="Gorecki P."/>
            <person name="Heitman J."/>
            <person name="Hesse C."/>
            <person name="Hori C."/>
            <person name="Igarashi K."/>
            <person name="Jurgens J.A."/>
            <person name="Kallen N."/>
            <person name="Kersten P."/>
            <person name="Kohler A."/>
            <person name="Kuees U."/>
            <person name="Kumar T.K.A."/>
            <person name="Kuo A."/>
            <person name="LaButti K."/>
            <person name="Larrondo L.F."/>
            <person name="Lindquist E."/>
            <person name="Ling A."/>
            <person name="Lombard V."/>
            <person name="Lucas S."/>
            <person name="Lundell T."/>
            <person name="Martin R."/>
            <person name="McLaughlin D.J."/>
            <person name="Morgenstern I."/>
            <person name="Morin E."/>
            <person name="Murat C."/>
            <person name="Nagy L.G."/>
            <person name="Nolan M."/>
            <person name="Ohm R.A."/>
            <person name="Patyshakuliyeva A."/>
            <person name="Rokas A."/>
            <person name="Ruiz-Duenas F.J."/>
            <person name="Sabat G."/>
            <person name="Salamov A."/>
            <person name="Samejima M."/>
            <person name="Schmutz J."/>
            <person name="Slot J.C."/>
            <person name="St John F."/>
            <person name="Stenlid J."/>
            <person name="Sun H."/>
            <person name="Sun S."/>
            <person name="Syed K."/>
            <person name="Tsang A."/>
            <person name="Wiebenga A."/>
            <person name="Young D."/>
            <person name="Pisabarro A."/>
            <person name="Eastwood D.C."/>
            <person name="Martin F."/>
            <person name="Cullen D."/>
            <person name="Grigoriev I.V."/>
            <person name="Hibbett D.S."/>
        </authorList>
    </citation>
    <scope>NUCLEOTIDE SEQUENCE [LARGE SCALE GENOMIC DNA]</scope>
    <source>
        <strain evidence="2 3">ATCC 11539</strain>
    </source>
</reference>
<evidence type="ECO:0000256" key="1">
    <source>
        <dbReference type="SAM" id="MobiDB-lite"/>
    </source>
</evidence>
<dbReference type="KEGG" id="gtr:GLOTRDRAFT_113728"/>
<name>S7QFZ3_GLOTA</name>
<gene>
    <name evidence="2" type="ORF">GLOTRDRAFT_113728</name>
</gene>
<evidence type="ECO:0000313" key="2">
    <source>
        <dbReference type="EMBL" id="EPQ58796.1"/>
    </source>
</evidence>
<dbReference type="EMBL" id="KB469297">
    <property type="protein sequence ID" value="EPQ58796.1"/>
    <property type="molecule type" value="Genomic_DNA"/>
</dbReference>